<evidence type="ECO:0000313" key="1">
    <source>
        <dbReference type="EMBL" id="SAL84680.1"/>
    </source>
</evidence>
<comment type="caution">
    <text evidence="1">The sequence shown here is derived from an EMBL/GenBank/DDBJ whole genome shotgun (WGS) entry which is preliminary data.</text>
</comment>
<dbReference type="EMBL" id="FCOL02000134">
    <property type="protein sequence ID" value="SAL84680.1"/>
    <property type="molecule type" value="Genomic_DNA"/>
</dbReference>
<organism evidence="1 2">
    <name type="scientific">Caballeronia terrestris</name>
    <dbReference type="NCBI Taxonomy" id="1226301"/>
    <lineage>
        <taxon>Bacteria</taxon>
        <taxon>Pseudomonadati</taxon>
        <taxon>Pseudomonadota</taxon>
        <taxon>Betaproteobacteria</taxon>
        <taxon>Burkholderiales</taxon>
        <taxon>Burkholderiaceae</taxon>
        <taxon>Caballeronia</taxon>
    </lineage>
</organism>
<keyword evidence="2" id="KW-1185">Reference proteome</keyword>
<evidence type="ECO:0008006" key="3">
    <source>
        <dbReference type="Google" id="ProtNLM"/>
    </source>
</evidence>
<protein>
    <recommendedName>
        <fullName evidence="3">NAD-specific glutamate dehydrogenase</fullName>
    </recommendedName>
</protein>
<gene>
    <name evidence="1" type="ORF">AWB67_06742</name>
</gene>
<reference evidence="1" key="1">
    <citation type="submission" date="2016-01" db="EMBL/GenBank/DDBJ databases">
        <authorList>
            <person name="Peeters C."/>
        </authorList>
    </citation>
    <scope>NUCLEOTIDE SEQUENCE [LARGE SCALE GENOMIC DNA]</scope>
    <source>
        <strain evidence="1">LMG 22937</strain>
    </source>
</reference>
<accession>A0A158KVP4</accession>
<name>A0A158KVP4_9BURK</name>
<dbReference type="AlphaFoldDB" id="A0A158KVP4"/>
<evidence type="ECO:0000313" key="2">
    <source>
        <dbReference type="Proteomes" id="UP000054925"/>
    </source>
</evidence>
<sequence length="371" mass="41282">MSERQLFTRTGLRCRHRVQFADLRRHERRFHRSLLRQVCDVLGAKLQCVHRVRAAKALRHRCGVFAAVLDHRRVVVRLEQLVDVDLVERRAALNDVGRFVLRVDLVHAHEIRQSGAALVDARVVVAAVGRRDVRDLRAVLLDRHRVGEFAALLNRSVRAAARLGDGRLVESAAVRLDHCLVVAAVLRDLHVVAGRAGLRHGGVAAVDLAIGLVHALIDVDDVARRTRLGDLRLAVRTVLIDAVVIERRRGLRHGGRRIAAGLRDARLLGVGAVLRHRRAQLRIAADPVLLDVGLVERAGCGRDRGSRAIGRLLHLDVVIAGRLLVDVRGVAVAELNDARALAYRVAVRREGRRRCQCCQTHSDDDCLDFHF</sequence>
<dbReference type="Proteomes" id="UP000054925">
    <property type="component" value="Unassembled WGS sequence"/>
</dbReference>
<proteinExistence type="predicted"/>